<evidence type="ECO:0000313" key="8">
    <source>
        <dbReference type="Proteomes" id="UP000475862"/>
    </source>
</evidence>
<dbReference type="SUPFAM" id="SSF57716">
    <property type="entry name" value="Glucocorticoid receptor-like (DNA-binding domain)"/>
    <property type="match status" value="1"/>
</dbReference>
<evidence type="ECO:0000256" key="2">
    <source>
        <dbReference type="ARBA" id="ARBA00022771"/>
    </source>
</evidence>
<accession>A0A6G0TQV3</accession>
<dbReference type="Proteomes" id="UP000475862">
    <property type="component" value="Unassembled WGS sequence"/>
</dbReference>
<dbReference type="EMBL" id="VYZN01000024">
    <property type="protein sequence ID" value="KAE9536192.1"/>
    <property type="molecule type" value="Genomic_DNA"/>
</dbReference>
<keyword evidence="4 5" id="KW-0238">DNA-binding</keyword>
<dbReference type="PANTHER" id="PTHR46927:SF2">
    <property type="entry name" value="THAP DOMAIN-CONTAINING PROTEIN 8"/>
    <property type="match status" value="1"/>
</dbReference>
<sequence length="222" mass="26889">MLAEHTCKWHVDNNWRKNLKIVGPQTVKAYIYKTLHVLLEEEPDVTWFEKLNFFLEKLEEEPTLHNFKAYFLSYYVHRKLHNYRFPLKRTDVIQKWIKEVRRKNFVPSKYTFLCCKHFLDSDYQIRPGATTKLLNENAIPSVFKGFPVHLQKSLPVKRRILQRNIPDIVNTYLSFVNTWPQFERIYFVDKSPRIQISHLNLTKLQLLKILILERKQLAYLRK</sequence>
<dbReference type="PANTHER" id="PTHR46927">
    <property type="entry name" value="AGAP005574-PA"/>
    <property type="match status" value="1"/>
</dbReference>
<dbReference type="GO" id="GO:0008270">
    <property type="term" value="F:zinc ion binding"/>
    <property type="evidence" value="ECO:0007669"/>
    <property type="project" value="UniProtKB-KW"/>
</dbReference>
<dbReference type="SMART" id="SM00692">
    <property type="entry name" value="DM3"/>
    <property type="match status" value="1"/>
</dbReference>
<evidence type="ECO:0000256" key="3">
    <source>
        <dbReference type="ARBA" id="ARBA00022833"/>
    </source>
</evidence>
<comment type="caution">
    <text evidence="7">The sequence shown here is derived from an EMBL/GenBank/DDBJ whole genome shotgun (WGS) entry which is preliminary data.</text>
</comment>
<reference evidence="7 8" key="1">
    <citation type="submission" date="2019-08" db="EMBL/GenBank/DDBJ databases">
        <title>The genome of the soybean aphid Biotype 1, its phylome, world population structure and adaptation to the North American continent.</title>
        <authorList>
            <person name="Giordano R."/>
            <person name="Donthu R.K."/>
            <person name="Hernandez A.G."/>
            <person name="Wright C.L."/>
            <person name="Zimin A.V."/>
        </authorList>
    </citation>
    <scope>NUCLEOTIDE SEQUENCE [LARGE SCALE GENOMIC DNA]</scope>
    <source>
        <tissue evidence="7">Whole aphids</tissue>
    </source>
</reference>
<keyword evidence="1" id="KW-0479">Metal-binding</keyword>
<protein>
    <recommendedName>
        <fullName evidence="6">THAP-type domain-containing protein</fullName>
    </recommendedName>
</protein>
<dbReference type="GO" id="GO:0003677">
    <property type="term" value="F:DNA binding"/>
    <property type="evidence" value="ECO:0007669"/>
    <property type="project" value="UniProtKB-UniRule"/>
</dbReference>
<evidence type="ECO:0000256" key="5">
    <source>
        <dbReference type="PROSITE-ProRule" id="PRU00309"/>
    </source>
</evidence>
<evidence type="ECO:0000259" key="6">
    <source>
        <dbReference type="PROSITE" id="PS50950"/>
    </source>
</evidence>
<proteinExistence type="predicted"/>
<dbReference type="PROSITE" id="PS50950">
    <property type="entry name" value="ZF_THAP"/>
    <property type="match status" value="1"/>
</dbReference>
<evidence type="ECO:0000256" key="4">
    <source>
        <dbReference type="ARBA" id="ARBA00023125"/>
    </source>
</evidence>
<evidence type="ECO:0000313" key="7">
    <source>
        <dbReference type="EMBL" id="KAE9536192.1"/>
    </source>
</evidence>
<organism evidence="7 8">
    <name type="scientific">Aphis glycines</name>
    <name type="common">Soybean aphid</name>
    <dbReference type="NCBI Taxonomy" id="307491"/>
    <lineage>
        <taxon>Eukaryota</taxon>
        <taxon>Metazoa</taxon>
        <taxon>Ecdysozoa</taxon>
        <taxon>Arthropoda</taxon>
        <taxon>Hexapoda</taxon>
        <taxon>Insecta</taxon>
        <taxon>Pterygota</taxon>
        <taxon>Neoptera</taxon>
        <taxon>Paraneoptera</taxon>
        <taxon>Hemiptera</taxon>
        <taxon>Sternorrhyncha</taxon>
        <taxon>Aphidomorpha</taxon>
        <taxon>Aphidoidea</taxon>
        <taxon>Aphididae</taxon>
        <taxon>Aphidini</taxon>
        <taxon>Aphis</taxon>
        <taxon>Aphis</taxon>
    </lineage>
</organism>
<evidence type="ECO:0000256" key="1">
    <source>
        <dbReference type="ARBA" id="ARBA00022723"/>
    </source>
</evidence>
<name>A0A6G0TQV3_APHGL</name>
<dbReference type="SMART" id="SM00980">
    <property type="entry name" value="THAP"/>
    <property type="match status" value="1"/>
</dbReference>
<dbReference type="InterPro" id="IPR052224">
    <property type="entry name" value="THAP_domain_protein"/>
</dbReference>
<dbReference type="Pfam" id="PF05485">
    <property type="entry name" value="THAP"/>
    <property type="match status" value="1"/>
</dbReference>
<dbReference type="AlphaFoldDB" id="A0A6G0TQV3"/>
<keyword evidence="3" id="KW-0862">Zinc</keyword>
<dbReference type="InterPro" id="IPR006612">
    <property type="entry name" value="THAP_Znf"/>
</dbReference>
<keyword evidence="8" id="KW-1185">Reference proteome</keyword>
<keyword evidence="2 5" id="KW-0863">Zinc-finger</keyword>
<dbReference type="OrthoDB" id="7312725at2759"/>
<feature type="domain" description="THAP-type" evidence="6">
    <location>
        <begin position="58"/>
        <end position="143"/>
    </location>
</feature>
<gene>
    <name evidence="7" type="ORF">AGLY_007415</name>
</gene>